<evidence type="ECO:0000313" key="3">
    <source>
        <dbReference type="Proteomes" id="UP000280298"/>
    </source>
</evidence>
<feature type="transmembrane region" description="Helical" evidence="1">
    <location>
        <begin position="110"/>
        <end position="131"/>
    </location>
</feature>
<dbReference type="RefSeq" id="WP_126393307.1">
    <property type="nucleotide sequence ID" value="NZ_CP034539.1"/>
</dbReference>
<protein>
    <submittedName>
        <fullName evidence="2">Uncharacterized protein</fullName>
    </submittedName>
</protein>
<accession>A0A3Q9EU37</accession>
<feature type="transmembrane region" description="Helical" evidence="1">
    <location>
        <begin position="38"/>
        <end position="59"/>
    </location>
</feature>
<gene>
    <name evidence="2" type="ORF">EJ357_22040</name>
</gene>
<dbReference type="Proteomes" id="UP000280298">
    <property type="component" value="Chromosome"/>
</dbReference>
<keyword evidence="1" id="KW-0472">Membrane</keyword>
<reference evidence="2 3" key="1">
    <citation type="journal article" date="2019" name="Int. J. Syst. Evol. Microbiol.">
        <title>Streptomyces cyaneochromogenes sp. nov., a blue pigment-producing actinomycete from manganese-contaminated soil.</title>
        <authorList>
            <person name="Tang X."/>
            <person name="Zhao J."/>
            <person name="Li K."/>
            <person name="Chen Z."/>
            <person name="Sun Y."/>
            <person name="Gao J."/>
        </authorList>
    </citation>
    <scope>NUCLEOTIDE SEQUENCE [LARGE SCALE GENOMIC DNA]</scope>
    <source>
        <strain evidence="2 3">MK-45</strain>
    </source>
</reference>
<dbReference type="KEGG" id="scya:EJ357_22040"/>
<organism evidence="2 3">
    <name type="scientific">Streptomyces cyaneochromogenes</name>
    <dbReference type="NCBI Taxonomy" id="2496836"/>
    <lineage>
        <taxon>Bacteria</taxon>
        <taxon>Bacillati</taxon>
        <taxon>Actinomycetota</taxon>
        <taxon>Actinomycetes</taxon>
        <taxon>Kitasatosporales</taxon>
        <taxon>Streptomycetaceae</taxon>
        <taxon>Streptomyces</taxon>
    </lineage>
</organism>
<keyword evidence="3" id="KW-1185">Reference proteome</keyword>
<proteinExistence type="predicted"/>
<feature type="transmembrane region" description="Helical" evidence="1">
    <location>
        <begin position="12"/>
        <end position="32"/>
    </location>
</feature>
<sequence>MATRRAGYDSMMWQAPGLGLAAQAFLMTIALHPDTGRLAQVTAGMLSMVVSFMSVQLLAKHRRHELADSIWLQELERTRGLPQVHAPAERRCRDAGMPSKGLVKFRSHQVWTAGLVVFGLAGLATAIVGFVRG</sequence>
<evidence type="ECO:0000313" key="2">
    <source>
        <dbReference type="EMBL" id="AZQ35838.1"/>
    </source>
</evidence>
<dbReference type="AlphaFoldDB" id="A0A3Q9EU37"/>
<evidence type="ECO:0000256" key="1">
    <source>
        <dbReference type="SAM" id="Phobius"/>
    </source>
</evidence>
<dbReference type="EMBL" id="CP034539">
    <property type="protein sequence ID" value="AZQ35838.1"/>
    <property type="molecule type" value="Genomic_DNA"/>
</dbReference>
<keyword evidence="1" id="KW-0812">Transmembrane</keyword>
<keyword evidence="1" id="KW-1133">Transmembrane helix</keyword>
<dbReference type="OrthoDB" id="4548651at2"/>
<name>A0A3Q9EU37_9ACTN</name>